<dbReference type="EMBL" id="BMES01000002">
    <property type="protein sequence ID" value="GGH24588.1"/>
    <property type="molecule type" value="Genomic_DNA"/>
</dbReference>
<keyword evidence="2" id="KW-1185">Reference proteome</keyword>
<protein>
    <submittedName>
        <fullName evidence="1">Uncharacterized protein</fullName>
    </submittedName>
</protein>
<reference evidence="1" key="2">
    <citation type="submission" date="2020-09" db="EMBL/GenBank/DDBJ databases">
        <authorList>
            <person name="Sun Q."/>
            <person name="Zhou Y."/>
        </authorList>
    </citation>
    <scope>NUCLEOTIDE SEQUENCE</scope>
    <source>
        <strain evidence="1">CGMCC 1.12214</strain>
    </source>
</reference>
<dbReference type="Proteomes" id="UP000603912">
    <property type="component" value="Unassembled WGS sequence"/>
</dbReference>
<dbReference type="AlphaFoldDB" id="A0A917MII1"/>
<evidence type="ECO:0000313" key="2">
    <source>
        <dbReference type="Proteomes" id="UP000603912"/>
    </source>
</evidence>
<sequence>MRAFESRLRKIETAQRRIRGTSLERMTDDQLWAELFSACAQLERIEGARWKEIVAATWFDRPGEGPSYLFHKETQEQVLADLYAGYEARRS</sequence>
<organism evidence="1 2">
    <name type="scientific">Alsobacter metallidurans</name>
    <dbReference type="NCBI Taxonomy" id="340221"/>
    <lineage>
        <taxon>Bacteria</taxon>
        <taxon>Pseudomonadati</taxon>
        <taxon>Pseudomonadota</taxon>
        <taxon>Alphaproteobacteria</taxon>
        <taxon>Hyphomicrobiales</taxon>
        <taxon>Alsobacteraceae</taxon>
        <taxon>Alsobacter</taxon>
    </lineage>
</organism>
<comment type="caution">
    <text evidence="1">The sequence shown here is derived from an EMBL/GenBank/DDBJ whole genome shotgun (WGS) entry which is preliminary data.</text>
</comment>
<evidence type="ECO:0000313" key="1">
    <source>
        <dbReference type="EMBL" id="GGH24588.1"/>
    </source>
</evidence>
<gene>
    <name evidence="1" type="ORF">GCM10007036_31100</name>
</gene>
<reference evidence="1" key="1">
    <citation type="journal article" date="2014" name="Int. J. Syst. Evol. Microbiol.">
        <title>Complete genome sequence of Corynebacterium casei LMG S-19264T (=DSM 44701T), isolated from a smear-ripened cheese.</title>
        <authorList>
            <consortium name="US DOE Joint Genome Institute (JGI-PGF)"/>
            <person name="Walter F."/>
            <person name="Albersmeier A."/>
            <person name="Kalinowski J."/>
            <person name="Ruckert C."/>
        </authorList>
    </citation>
    <scope>NUCLEOTIDE SEQUENCE</scope>
    <source>
        <strain evidence="1">CGMCC 1.12214</strain>
    </source>
</reference>
<dbReference type="RefSeq" id="WP_188518638.1">
    <property type="nucleotide sequence ID" value="NZ_BMES01000002.1"/>
</dbReference>
<proteinExistence type="predicted"/>
<name>A0A917MII1_9HYPH</name>
<accession>A0A917MII1</accession>